<dbReference type="InterPro" id="IPR003511">
    <property type="entry name" value="HORMA_dom"/>
</dbReference>
<dbReference type="InterPro" id="IPR051294">
    <property type="entry name" value="HORMA_MeioticProgression"/>
</dbReference>
<dbReference type="Pfam" id="PF02301">
    <property type="entry name" value="HORMA"/>
    <property type="match status" value="1"/>
</dbReference>
<feature type="domain" description="HORMA" evidence="6">
    <location>
        <begin position="52"/>
        <end position="145"/>
    </location>
</feature>
<keyword evidence="8" id="KW-1185">Reference proteome</keyword>
<keyword evidence="4" id="KW-0539">Nucleus</keyword>
<proteinExistence type="predicted"/>
<dbReference type="GO" id="GO:0051321">
    <property type="term" value="P:meiotic cell cycle"/>
    <property type="evidence" value="ECO:0007669"/>
    <property type="project" value="UniProtKB-KW"/>
</dbReference>
<dbReference type="GO" id="GO:0005694">
    <property type="term" value="C:chromosome"/>
    <property type="evidence" value="ECO:0007669"/>
    <property type="project" value="UniProtKB-SubCell"/>
</dbReference>
<evidence type="ECO:0000256" key="1">
    <source>
        <dbReference type="ARBA" id="ARBA00004123"/>
    </source>
</evidence>
<dbReference type="PROSITE" id="PS50815">
    <property type="entry name" value="HORMA"/>
    <property type="match status" value="1"/>
</dbReference>
<dbReference type="GeneTree" id="ENSGT00390000018130"/>
<accession>A0A670Z654</accession>
<reference evidence="7" key="1">
    <citation type="submission" date="2025-08" db="UniProtKB">
        <authorList>
            <consortium name="Ensembl"/>
        </authorList>
    </citation>
    <scope>IDENTIFICATION</scope>
</reference>
<organism evidence="7 8">
    <name type="scientific">Pseudonaja textilis</name>
    <name type="common">Eastern brown snake</name>
    <dbReference type="NCBI Taxonomy" id="8673"/>
    <lineage>
        <taxon>Eukaryota</taxon>
        <taxon>Metazoa</taxon>
        <taxon>Chordata</taxon>
        <taxon>Craniata</taxon>
        <taxon>Vertebrata</taxon>
        <taxon>Euteleostomi</taxon>
        <taxon>Lepidosauria</taxon>
        <taxon>Squamata</taxon>
        <taxon>Bifurcata</taxon>
        <taxon>Unidentata</taxon>
        <taxon>Episquamata</taxon>
        <taxon>Toxicofera</taxon>
        <taxon>Serpentes</taxon>
        <taxon>Colubroidea</taxon>
        <taxon>Elapidae</taxon>
        <taxon>Hydrophiinae</taxon>
        <taxon>Pseudonaja</taxon>
    </lineage>
</organism>
<keyword evidence="5" id="KW-0469">Meiosis</keyword>
<evidence type="ECO:0000313" key="7">
    <source>
        <dbReference type="Ensembl" id="ENSPTXP00000019385.1"/>
    </source>
</evidence>
<sequence>MAKTNLGSPSGAKLSLSLRNGRAAKMEDSLEIHLASSTSCVATFPTKIATEQQSLMLVKRLLAISVSCITYLRGILPESAYGTRYLDDLCVKILKEDKKCPGSTFLSPCLIFILLFITEYRSTPTRRIPRYVIYVISYKLCDWML</sequence>
<reference evidence="7" key="2">
    <citation type="submission" date="2025-09" db="UniProtKB">
        <authorList>
            <consortium name="Ensembl"/>
        </authorList>
    </citation>
    <scope>IDENTIFICATION</scope>
</reference>
<name>A0A670Z654_PSETE</name>
<keyword evidence="3" id="KW-0158">Chromosome</keyword>
<evidence type="ECO:0000259" key="6">
    <source>
        <dbReference type="PROSITE" id="PS50815"/>
    </source>
</evidence>
<comment type="subcellular location">
    <subcellularLocation>
        <location evidence="2">Chromosome</location>
    </subcellularLocation>
    <subcellularLocation>
        <location evidence="1">Nucleus</location>
    </subcellularLocation>
</comment>
<evidence type="ECO:0000256" key="2">
    <source>
        <dbReference type="ARBA" id="ARBA00004286"/>
    </source>
</evidence>
<evidence type="ECO:0000256" key="5">
    <source>
        <dbReference type="ARBA" id="ARBA00023254"/>
    </source>
</evidence>
<dbReference type="InterPro" id="IPR036570">
    <property type="entry name" value="HORMA_dom_sf"/>
</dbReference>
<evidence type="ECO:0000256" key="4">
    <source>
        <dbReference type="ARBA" id="ARBA00023242"/>
    </source>
</evidence>
<dbReference type="Proteomes" id="UP000472273">
    <property type="component" value="Unplaced"/>
</dbReference>
<dbReference type="AlphaFoldDB" id="A0A670Z654"/>
<evidence type="ECO:0000256" key="3">
    <source>
        <dbReference type="ARBA" id="ARBA00022454"/>
    </source>
</evidence>
<protein>
    <recommendedName>
        <fullName evidence="6">HORMA domain-containing protein</fullName>
    </recommendedName>
</protein>
<dbReference type="Ensembl" id="ENSPTXT00000019975.1">
    <property type="protein sequence ID" value="ENSPTXP00000019385.1"/>
    <property type="gene ID" value="ENSPTXG00000013395.1"/>
</dbReference>
<dbReference type="PANTHER" id="PTHR48225">
    <property type="entry name" value="HORMA DOMAIN-CONTAINING PROTEIN 1"/>
    <property type="match status" value="1"/>
</dbReference>
<dbReference type="SUPFAM" id="SSF56019">
    <property type="entry name" value="The spindle assembly checkpoint protein mad2"/>
    <property type="match status" value="1"/>
</dbReference>
<dbReference type="Gene3D" id="3.30.900.10">
    <property type="entry name" value="HORMA domain"/>
    <property type="match status" value="1"/>
</dbReference>
<dbReference type="PANTHER" id="PTHR48225:SF7">
    <property type="entry name" value="MEIOSIS-SPECIFIC PROTEIN HOP1"/>
    <property type="match status" value="1"/>
</dbReference>
<dbReference type="GO" id="GO:0005634">
    <property type="term" value="C:nucleus"/>
    <property type="evidence" value="ECO:0007669"/>
    <property type="project" value="UniProtKB-SubCell"/>
</dbReference>
<evidence type="ECO:0000313" key="8">
    <source>
        <dbReference type="Proteomes" id="UP000472273"/>
    </source>
</evidence>